<sequence length="438" mass="49846">MDVSLNNWRNPIAARAEALNRQGPVIAFHMKAWKHPFLQQFFPQKRFHFVPFQITEGVFRRKILPLLEVKEKPVVFVWSNNLPPFAAEEIERLGLQVYFMEDGFIRSLEAHAGYSVPFSLSLDSRRPYFDSRGPSDLEQLLLHYDFDSYPALIQRAREGIRRILQQRLTKYNGCLASPAAQLDSRQSPRSRVLVVGQVEEDASILYGCDRPFTNNDLVRLAAQENPDAEIVYKPHPDVLSRMRREVSNPDDVAHLCTIMKGQVSLPDALDSADHIYTITSLAGFEALMRGKKVTTVGAPFYAGWGLTDDRQVLARRGRTLSVEALFAAAYILYPMYFNPGTGCASTFEETIDCLADPRARPRVSLAGRAKWRPYGTYGLLGWRHLLTPVVACVVAMVGNERDAVQYRSNPAGFFRELSDIRFRMVGRIIYPWEDSWPQ</sequence>
<dbReference type="InterPro" id="IPR007833">
    <property type="entry name" value="Capsule_polysaccharide_synth"/>
</dbReference>
<name>A0AB36EE70_AGRTU</name>
<reference evidence="1 2" key="1">
    <citation type="journal article" date="2016" name="PeerJ">
        <title>Gall-ID: tools for genotyping gall-causing phytopathogenic bacteria.</title>
        <authorList>
            <person name="Davis E.W.II."/>
            <person name="Weisberg A.J."/>
            <person name="Tabima J.F."/>
            <person name="Grunwald N.J."/>
            <person name="Chang J.H."/>
        </authorList>
    </citation>
    <scope>NUCLEOTIDE SEQUENCE [LARGE SCALE GENOMIC DNA]</scope>
    <source>
        <strain evidence="1 2">N2/73</strain>
    </source>
</reference>
<evidence type="ECO:0000313" key="1">
    <source>
        <dbReference type="EMBL" id="OCJ34392.1"/>
    </source>
</evidence>
<dbReference type="EMBL" id="LXKT01000025">
    <property type="protein sequence ID" value="OCJ34392.1"/>
    <property type="molecule type" value="Genomic_DNA"/>
</dbReference>
<proteinExistence type="predicted"/>
<dbReference type="CDD" id="cd16439">
    <property type="entry name" value="beta_Kdo_transferase_KpsC_2"/>
    <property type="match status" value="1"/>
</dbReference>
<accession>A0AB36EE70</accession>
<evidence type="ECO:0000313" key="2">
    <source>
        <dbReference type="Proteomes" id="UP000093451"/>
    </source>
</evidence>
<comment type="caution">
    <text evidence="1">The sequence shown here is derived from an EMBL/GenBank/DDBJ whole genome shotgun (WGS) entry which is preliminary data.</text>
</comment>
<dbReference type="Proteomes" id="UP000093451">
    <property type="component" value="Unassembled WGS sequence"/>
</dbReference>
<dbReference type="Pfam" id="PF05159">
    <property type="entry name" value="Capsule_synth"/>
    <property type="match status" value="1"/>
</dbReference>
<dbReference type="AlphaFoldDB" id="A0AB36EE70"/>
<protein>
    <recommendedName>
        <fullName evidence="3">Capsular polysaccharide biosynthesis protein</fullName>
    </recommendedName>
</protein>
<gene>
    <name evidence="1" type="ORF">A6U91_16015</name>
</gene>
<organism evidence="1 2">
    <name type="scientific">Agrobacterium tumefaciens</name>
    <dbReference type="NCBI Taxonomy" id="358"/>
    <lineage>
        <taxon>Bacteria</taxon>
        <taxon>Pseudomonadati</taxon>
        <taxon>Pseudomonadota</taxon>
        <taxon>Alphaproteobacteria</taxon>
        <taxon>Hyphomicrobiales</taxon>
        <taxon>Rhizobiaceae</taxon>
        <taxon>Rhizobium/Agrobacterium group</taxon>
        <taxon>Agrobacterium</taxon>
        <taxon>Agrobacterium tumefaciens complex</taxon>
    </lineage>
</organism>
<evidence type="ECO:0008006" key="3">
    <source>
        <dbReference type="Google" id="ProtNLM"/>
    </source>
</evidence>
<dbReference type="GO" id="GO:0000271">
    <property type="term" value="P:polysaccharide biosynthetic process"/>
    <property type="evidence" value="ECO:0007669"/>
    <property type="project" value="InterPro"/>
</dbReference>
<dbReference type="GO" id="GO:0015774">
    <property type="term" value="P:polysaccharide transport"/>
    <property type="evidence" value="ECO:0007669"/>
    <property type="project" value="InterPro"/>
</dbReference>
<dbReference type="RefSeq" id="WP_025594853.1">
    <property type="nucleotide sequence ID" value="NZ_JAALYJ010000011.1"/>
</dbReference>